<dbReference type="Pfam" id="PF12796">
    <property type="entry name" value="Ank_2"/>
    <property type="match status" value="1"/>
</dbReference>
<dbReference type="SUPFAM" id="SSF48403">
    <property type="entry name" value="Ankyrin repeat"/>
    <property type="match status" value="1"/>
</dbReference>
<feature type="region of interest" description="Disordered" evidence="4">
    <location>
        <begin position="585"/>
        <end position="630"/>
    </location>
</feature>
<feature type="repeat" description="ANK" evidence="3">
    <location>
        <begin position="133"/>
        <end position="165"/>
    </location>
</feature>
<comment type="caution">
    <text evidence="5">The sequence shown here is derived from an EMBL/GenBank/DDBJ whole genome shotgun (WGS) entry which is preliminary data.</text>
</comment>
<feature type="repeat" description="ANK" evidence="3">
    <location>
        <begin position="99"/>
        <end position="132"/>
    </location>
</feature>
<evidence type="ECO:0000256" key="1">
    <source>
        <dbReference type="ARBA" id="ARBA00022737"/>
    </source>
</evidence>
<sequence length="962" mass="108217">MGPPRKQETSQKLKRLKEFFRSGGKRQQPQAPRRSDEDKNMLSPTRTLSFNSYLEKVEEENKRRLQAAVDIRQAITQNDYYRVIELYQQHAALRPKDKRGRTPLHAAAELGRDLILRFLLDQKGVSLDATDIHGRTALHFATIHNHADCVSYLLERGANAQLVDGNGHLPSFYASTDTKAKFDNPPIVHSSDQYAATNNWRNRAAFDTGPTPPNGAREEVCRYFQGSLWVPDLSTRFRILPVWELVYEAGRYEDLCRRFSIRQQTTVDKKKWIHLPIASRELLLDLAKRIYTASGRDLQSYQRVEKLVIDMFKQVDVTGPEGKVHFKACFKSLKHSGQPDSDEGPSKSGSIYAMALPVVDVDKKDYVSVARAAQEQATKKAKPRQETKLYLGDRAKKHFGYMLKAVGFMGQPLPRCLDQSYHDDLDNDKLEFLNNDQVIVRYIRYLKARCSRGAKEMGYSAGLDSADLGEKTRAHAQYEDTEPAPQNEPDQRQQPTSTRVGSSENDRTPAQDNTTSHIPMEQGPQPLEQTSFEAPRPPHSPRRTYTGASTTSQPRQFSLQRSDTDTSMSPEDAMRLFESLHVEASDQKKLAQSGNPVMLSGSGPANVTHQSPGQTEHRAGPATPKPATPGTLGAFVKESADTGDQGNAVNGGPGHVFASEPISLKESDDFLTVPYFWLFKLDTDTIVTLYPERWDMGNEQQLQRHILDSVSDDRHIHNKTHDNSGEDLDIDLVTKAVLKACMSFEAKALVPSINPDAIFDEDDECNGGELRRVMLPYTEAFSASIAQLNETAILIDIDDTIGEIGMIKRILSNQIKIFDRFQNEVRGKNPNKVAKVHEGEILARFDMLEDEAKRVRSMVTTLLDLRQREATLEDALSMGEQSTMLFVFTAVTVLFTNPRHGGEGGGRLYLKDGAVENRQSEEPRLVFIKDQENKPRTETPFYIVLLDKTIQVQIPICNLSEA</sequence>
<protein>
    <recommendedName>
        <fullName evidence="7">Ankyrin repeat protein</fullName>
    </recommendedName>
</protein>
<feature type="compositionally biased region" description="Polar residues" evidence="4">
    <location>
        <begin position="546"/>
        <end position="569"/>
    </location>
</feature>
<organism evidence="5 6">
    <name type="scientific">Neurospora hispaniola</name>
    <dbReference type="NCBI Taxonomy" id="588809"/>
    <lineage>
        <taxon>Eukaryota</taxon>
        <taxon>Fungi</taxon>
        <taxon>Dikarya</taxon>
        <taxon>Ascomycota</taxon>
        <taxon>Pezizomycotina</taxon>
        <taxon>Sordariomycetes</taxon>
        <taxon>Sordariomycetidae</taxon>
        <taxon>Sordariales</taxon>
        <taxon>Sordariaceae</taxon>
        <taxon>Neurospora</taxon>
    </lineage>
</organism>
<dbReference type="EMBL" id="JAULSX010000008">
    <property type="protein sequence ID" value="KAK3486892.1"/>
    <property type="molecule type" value="Genomic_DNA"/>
</dbReference>
<dbReference type="RefSeq" id="XP_062689449.1">
    <property type="nucleotide sequence ID" value="XM_062835444.1"/>
</dbReference>
<keyword evidence="1" id="KW-0677">Repeat</keyword>
<keyword evidence="6" id="KW-1185">Reference proteome</keyword>
<feature type="compositionally biased region" description="Polar residues" evidence="4">
    <location>
        <begin position="603"/>
        <end position="614"/>
    </location>
</feature>
<gene>
    <name evidence="5" type="ORF">B0T23DRAFT_324671</name>
</gene>
<dbReference type="SMART" id="SM00248">
    <property type="entry name" value="ANK"/>
    <property type="match status" value="2"/>
</dbReference>
<name>A0AAJ0MN09_9PEZI</name>
<evidence type="ECO:0000256" key="4">
    <source>
        <dbReference type="SAM" id="MobiDB-lite"/>
    </source>
</evidence>
<dbReference type="InterPro" id="IPR002110">
    <property type="entry name" value="Ankyrin_rpt"/>
</dbReference>
<dbReference type="PROSITE" id="PS50297">
    <property type="entry name" value="ANK_REP_REGION"/>
    <property type="match status" value="2"/>
</dbReference>
<reference evidence="5 6" key="1">
    <citation type="journal article" date="2023" name="Mol. Phylogenet. Evol.">
        <title>Genome-scale phylogeny and comparative genomics of the fungal order Sordariales.</title>
        <authorList>
            <person name="Hensen N."/>
            <person name="Bonometti L."/>
            <person name="Westerberg I."/>
            <person name="Brannstrom I.O."/>
            <person name="Guillou S."/>
            <person name="Cros-Aarteil S."/>
            <person name="Calhoun S."/>
            <person name="Haridas S."/>
            <person name="Kuo A."/>
            <person name="Mondo S."/>
            <person name="Pangilinan J."/>
            <person name="Riley R."/>
            <person name="LaButti K."/>
            <person name="Andreopoulos B."/>
            <person name="Lipzen A."/>
            <person name="Chen C."/>
            <person name="Yan M."/>
            <person name="Daum C."/>
            <person name="Ng V."/>
            <person name="Clum A."/>
            <person name="Steindorff A."/>
            <person name="Ohm R.A."/>
            <person name="Martin F."/>
            <person name="Silar P."/>
            <person name="Natvig D.O."/>
            <person name="Lalanne C."/>
            <person name="Gautier V."/>
            <person name="Ament-Velasquez S.L."/>
            <person name="Kruys A."/>
            <person name="Hutchinson M.I."/>
            <person name="Powell A.J."/>
            <person name="Barry K."/>
            <person name="Miller A.N."/>
            <person name="Grigoriev I.V."/>
            <person name="Debuchy R."/>
            <person name="Gladieux P."/>
            <person name="Hiltunen Thoren M."/>
            <person name="Johannesson H."/>
        </authorList>
    </citation>
    <scope>NUCLEOTIDE SEQUENCE [LARGE SCALE GENOMIC DNA]</scope>
    <source>
        <strain evidence="5 6">FGSC 10403</strain>
    </source>
</reference>
<proteinExistence type="predicted"/>
<keyword evidence="2 3" id="KW-0040">ANK repeat</keyword>
<evidence type="ECO:0000256" key="2">
    <source>
        <dbReference type="ARBA" id="ARBA00023043"/>
    </source>
</evidence>
<feature type="region of interest" description="Disordered" evidence="4">
    <location>
        <begin position="476"/>
        <end position="569"/>
    </location>
</feature>
<dbReference type="Proteomes" id="UP001285908">
    <property type="component" value="Unassembled WGS sequence"/>
</dbReference>
<evidence type="ECO:0000313" key="5">
    <source>
        <dbReference type="EMBL" id="KAK3486892.1"/>
    </source>
</evidence>
<dbReference type="GeneID" id="87873066"/>
<dbReference type="Gene3D" id="1.25.40.20">
    <property type="entry name" value="Ankyrin repeat-containing domain"/>
    <property type="match status" value="1"/>
</dbReference>
<dbReference type="PANTHER" id="PTHR24171">
    <property type="entry name" value="ANKYRIN REPEAT DOMAIN-CONTAINING PROTEIN 39-RELATED"/>
    <property type="match status" value="1"/>
</dbReference>
<feature type="compositionally biased region" description="Polar residues" evidence="4">
    <location>
        <begin position="492"/>
        <end position="503"/>
    </location>
</feature>
<evidence type="ECO:0008006" key="7">
    <source>
        <dbReference type="Google" id="ProtNLM"/>
    </source>
</evidence>
<evidence type="ECO:0000256" key="3">
    <source>
        <dbReference type="PROSITE-ProRule" id="PRU00023"/>
    </source>
</evidence>
<dbReference type="InterPro" id="IPR036770">
    <property type="entry name" value="Ankyrin_rpt-contain_sf"/>
</dbReference>
<evidence type="ECO:0000313" key="6">
    <source>
        <dbReference type="Proteomes" id="UP001285908"/>
    </source>
</evidence>
<feature type="region of interest" description="Disordered" evidence="4">
    <location>
        <begin position="19"/>
        <end position="45"/>
    </location>
</feature>
<dbReference type="PROSITE" id="PS50088">
    <property type="entry name" value="ANK_REPEAT"/>
    <property type="match status" value="2"/>
</dbReference>
<dbReference type="AlphaFoldDB" id="A0AAJ0MN09"/>
<accession>A0AAJ0MN09</accession>